<dbReference type="InterPro" id="IPR014710">
    <property type="entry name" value="RmlC-like_jellyroll"/>
</dbReference>
<feature type="domain" description="Mannose-6-phosphate isomerase type II C-terminal" evidence="11">
    <location>
        <begin position="461"/>
        <end position="566"/>
    </location>
</feature>
<evidence type="ECO:0000256" key="5">
    <source>
        <dbReference type="ARBA" id="ARBA00022741"/>
    </source>
</evidence>
<dbReference type="InterPro" id="IPR011051">
    <property type="entry name" value="RmlC_Cupin_sf"/>
</dbReference>
<dbReference type="OrthoDB" id="9806359at2"/>
<dbReference type="NCBIfam" id="TIGR01479">
    <property type="entry name" value="GMP_PMI"/>
    <property type="match status" value="1"/>
</dbReference>
<dbReference type="PANTHER" id="PTHR46390:SF1">
    <property type="entry name" value="MANNOSE-1-PHOSPHATE GUANYLYLTRANSFERASE"/>
    <property type="match status" value="1"/>
</dbReference>
<proteinExistence type="inferred from homology"/>
<dbReference type="Pfam" id="PF00483">
    <property type="entry name" value="NTP_transferase"/>
    <property type="match status" value="1"/>
</dbReference>
<dbReference type="CDD" id="cd02509">
    <property type="entry name" value="GDP-M1P_Guanylyltransferase"/>
    <property type="match status" value="1"/>
</dbReference>
<dbReference type="Proteomes" id="UP000266649">
    <property type="component" value="Unassembled WGS sequence"/>
</dbReference>
<dbReference type="Pfam" id="PF22640">
    <property type="entry name" value="ManC_GMP_beta-helix"/>
    <property type="match status" value="1"/>
</dbReference>
<evidence type="ECO:0000256" key="6">
    <source>
        <dbReference type="ARBA" id="ARBA00023134"/>
    </source>
</evidence>
<evidence type="ECO:0000256" key="4">
    <source>
        <dbReference type="ARBA" id="ARBA00022695"/>
    </source>
</evidence>
<evidence type="ECO:0000256" key="1">
    <source>
        <dbReference type="ARBA" id="ARBA00006115"/>
    </source>
</evidence>
<dbReference type="GO" id="GO:0000271">
    <property type="term" value="P:polysaccharide biosynthetic process"/>
    <property type="evidence" value="ECO:0007669"/>
    <property type="project" value="InterPro"/>
</dbReference>
<dbReference type="SUPFAM" id="SSF51182">
    <property type="entry name" value="RmlC-like cupins"/>
    <property type="match status" value="1"/>
</dbReference>
<sequence length="576" mass="61189">MQRCATCRCRTCRPPCPPACCPRWPPRWPEKTATRARCNPDPARGDARGTGGHARPARATKPPFAPGTLRHPAIPEARSVTAQAVPPSAPPSPRSPVVHPVLLCGGSGTRLWPLSRKSYPKQFAPLTGAESLFQASARRLAGPGFAAPLVVTASDFRFIVLEQLAQIETAPAALLIEPAPRNTAPAILAAALWLAADDPGALLLVAPSDHVVPDAEGFRAAVAAALPAAAAGRIVTFGIRPDRAETGYGWLEPEGSAPADFTAPAPRPLCRFVEKPDAATAAAMLADGRHLWNAGIFLFTAATLIAAFEAHAPVLLAAVRASVAGTQPDLAFQRLDPAPWEAVEDISIDYAVMEKAGNLDVLPYGGAWSDLGGWEAVWRETGPDAAGVVTQGAVTALGCADSLLRSEAEGLQLVAIGVKDLIAVAMPDAVLVADRAHAQDVKLAVARLKAGGVAQAEEFPRDHRPWGWFESLARGPRFQVKRILVHPGGQLSLQSHHHRAEHWIVVEGTARVTIGDEVRLVTENQSVYIPLGVRHRLENPGKLPMVLIEVQTGSYLGEDDIQRYEDAYARGPGTRG</sequence>
<dbReference type="AlphaFoldDB" id="A0A398BIC5"/>
<protein>
    <recommendedName>
        <fullName evidence="2">mannose-1-phosphate guanylyltransferase</fullName>
        <ecNumber evidence="2">2.7.7.13</ecNumber>
    </recommendedName>
</protein>
<gene>
    <name evidence="13" type="ORF">D2N39_18460</name>
</gene>
<evidence type="ECO:0000256" key="9">
    <source>
        <dbReference type="SAM" id="MobiDB-lite"/>
    </source>
</evidence>
<dbReference type="InterPro" id="IPR006375">
    <property type="entry name" value="Man1P_GuaTrfase/Man6P_Isoase"/>
</dbReference>
<keyword evidence="3 13" id="KW-0808">Transferase</keyword>
<evidence type="ECO:0000313" key="14">
    <source>
        <dbReference type="Proteomes" id="UP000266649"/>
    </source>
</evidence>
<keyword evidence="14" id="KW-1185">Reference proteome</keyword>
<evidence type="ECO:0000256" key="3">
    <source>
        <dbReference type="ARBA" id="ARBA00022679"/>
    </source>
</evidence>
<keyword evidence="13" id="KW-0413">Isomerase</keyword>
<feature type="region of interest" description="Disordered" evidence="9">
    <location>
        <begin position="31"/>
        <end position="71"/>
    </location>
</feature>
<dbReference type="GO" id="GO:0009298">
    <property type="term" value="P:GDP-mannose biosynthetic process"/>
    <property type="evidence" value="ECO:0007669"/>
    <property type="project" value="TreeGrafter"/>
</dbReference>
<dbReference type="InterPro" id="IPR005835">
    <property type="entry name" value="NTP_transferase_dom"/>
</dbReference>
<accession>A0A398BIC5</accession>
<evidence type="ECO:0000259" key="10">
    <source>
        <dbReference type="Pfam" id="PF00483"/>
    </source>
</evidence>
<feature type="domain" description="MannoseP isomerase/GMP-like beta-helix" evidence="12">
    <location>
        <begin position="413"/>
        <end position="448"/>
    </location>
</feature>
<dbReference type="InterPro" id="IPR051161">
    <property type="entry name" value="Mannose-6P_isomerase_type2"/>
</dbReference>
<evidence type="ECO:0000259" key="11">
    <source>
        <dbReference type="Pfam" id="PF01050"/>
    </source>
</evidence>
<dbReference type="PANTHER" id="PTHR46390">
    <property type="entry name" value="MANNOSE-1-PHOSPHATE GUANYLYLTRANSFERASE"/>
    <property type="match status" value="1"/>
</dbReference>
<dbReference type="Gene3D" id="3.90.550.10">
    <property type="entry name" value="Spore Coat Polysaccharide Biosynthesis Protein SpsA, Chain A"/>
    <property type="match status" value="1"/>
</dbReference>
<evidence type="ECO:0000259" key="12">
    <source>
        <dbReference type="Pfam" id="PF22640"/>
    </source>
</evidence>
<keyword evidence="6" id="KW-0342">GTP-binding</keyword>
<dbReference type="InterPro" id="IPR029044">
    <property type="entry name" value="Nucleotide-diphossugar_trans"/>
</dbReference>
<dbReference type="FunFam" id="2.60.120.10:FF:000032">
    <property type="entry name" value="Mannose-1-phosphate guanylyltransferase/mannose-6-phosphate isomerase"/>
    <property type="match status" value="1"/>
</dbReference>
<dbReference type="Gene3D" id="2.60.120.10">
    <property type="entry name" value="Jelly Rolls"/>
    <property type="match status" value="1"/>
</dbReference>
<keyword evidence="5" id="KW-0547">Nucleotide-binding</keyword>
<dbReference type="InterPro" id="IPR001538">
    <property type="entry name" value="Man6P_isomerase-2_C"/>
</dbReference>
<evidence type="ECO:0000256" key="7">
    <source>
        <dbReference type="ARBA" id="ARBA00047343"/>
    </source>
</evidence>
<comment type="caution">
    <text evidence="13">The sequence shown here is derived from an EMBL/GenBank/DDBJ whole genome shotgun (WGS) entry which is preliminary data.</text>
</comment>
<dbReference type="SUPFAM" id="SSF53448">
    <property type="entry name" value="Nucleotide-diphospho-sugar transferases"/>
    <property type="match status" value="1"/>
</dbReference>
<dbReference type="CDD" id="cd02213">
    <property type="entry name" value="cupin_PMI_typeII_C"/>
    <property type="match status" value="1"/>
</dbReference>
<comment type="catalytic activity">
    <reaction evidence="7">
        <text>alpha-D-mannose 1-phosphate + GTP + H(+) = GDP-alpha-D-mannose + diphosphate</text>
        <dbReference type="Rhea" id="RHEA:15229"/>
        <dbReference type="ChEBI" id="CHEBI:15378"/>
        <dbReference type="ChEBI" id="CHEBI:33019"/>
        <dbReference type="ChEBI" id="CHEBI:37565"/>
        <dbReference type="ChEBI" id="CHEBI:57527"/>
        <dbReference type="ChEBI" id="CHEBI:58409"/>
        <dbReference type="EC" id="2.7.7.13"/>
    </reaction>
</comment>
<name>A0A398BIC5_9RHOB</name>
<organism evidence="13 14">
    <name type="scientific">Gemmobacter lutimaris</name>
    <dbReference type="NCBI Taxonomy" id="2306023"/>
    <lineage>
        <taxon>Bacteria</taxon>
        <taxon>Pseudomonadati</taxon>
        <taxon>Pseudomonadota</taxon>
        <taxon>Alphaproteobacteria</taxon>
        <taxon>Rhodobacterales</taxon>
        <taxon>Paracoccaceae</taxon>
        <taxon>Gemmobacter</taxon>
    </lineage>
</organism>
<feature type="domain" description="Nucleotidyl transferase" evidence="10">
    <location>
        <begin position="100"/>
        <end position="380"/>
    </location>
</feature>
<keyword evidence="4 13" id="KW-0548">Nucleotidyltransferase</keyword>
<reference evidence="13 14" key="1">
    <citation type="submission" date="2018-09" db="EMBL/GenBank/DDBJ databases">
        <title>Gemmobacter lutimaris sp. nov., a marine bacterium isolated from tidal flat.</title>
        <authorList>
            <person name="Lee D.W."/>
            <person name="Yoo Y."/>
            <person name="Kim J.-J."/>
            <person name="Kim B.S."/>
        </authorList>
    </citation>
    <scope>NUCLEOTIDE SEQUENCE [LARGE SCALE GENOMIC DNA]</scope>
    <source>
        <strain evidence="13 14">YJ-T1-11</strain>
    </source>
</reference>
<evidence type="ECO:0000256" key="8">
    <source>
        <dbReference type="RuleBase" id="RU004190"/>
    </source>
</evidence>
<dbReference type="GO" id="GO:0004475">
    <property type="term" value="F:mannose-1-phosphate guanylyltransferase (GTP) activity"/>
    <property type="evidence" value="ECO:0007669"/>
    <property type="project" value="UniProtKB-EC"/>
</dbReference>
<dbReference type="InterPro" id="IPR054566">
    <property type="entry name" value="ManC/GMP-like_b-helix"/>
</dbReference>
<dbReference type="Pfam" id="PF01050">
    <property type="entry name" value="MannoseP_isomer"/>
    <property type="match status" value="1"/>
</dbReference>
<dbReference type="GO" id="GO:0005525">
    <property type="term" value="F:GTP binding"/>
    <property type="evidence" value="ECO:0007669"/>
    <property type="project" value="UniProtKB-KW"/>
</dbReference>
<dbReference type="EMBL" id="QXXQ01000014">
    <property type="protein sequence ID" value="RID90349.1"/>
    <property type="molecule type" value="Genomic_DNA"/>
</dbReference>
<dbReference type="GO" id="GO:0016853">
    <property type="term" value="F:isomerase activity"/>
    <property type="evidence" value="ECO:0007669"/>
    <property type="project" value="UniProtKB-KW"/>
</dbReference>
<evidence type="ECO:0000313" key="13">
    <source>
        <dbReference type="EMBL" id="RID90349.1"/>
    </source>
</evidence>
<dbReference type="InterPro" id="IPR049577">
    <property type="entry name" value="GMPP_N"/>
</dbReference>
<dbReference type="EC" id="2.7.7.13" evidence="2"/>
<comment type="similarity">
    <text evidence="1 8">Belongs to the mannose-6-phosphate isomerase type 2 family.</text>
</comment>
<evidence type="ECO:0000256" key="2">
    <source>
        <dbReference type="ARBA" id="ARBA00012387"/>
    </source>
</evidence>